<dbReference type="Proteomes" id="UP000887116">
    <property type="component" value="Unassembled WGS sequence"/>
</dbReference>
<evidence type="ECO:0000256" key="1">
    <source>
        <dbReference type="SAM" id="MobiDB-lite"/>
    </source>
</evidence>
<feature type="compositionally biased region" description="Polar residues" evidence="1">
    <location>
        <begin position="57"/>
        <end position="66"/>
    </location>
</feature>
<organism evidence="2 3">
    <name type="scientific">Trichonephila clavata</name>
    <name type="common">Joro spider</name>
    <name type="synonym">Nephila clavata</name>
    <dbReference type="NCBI Taxonomy" id="2740835"/>
    <lineage>
        <taxon>Eukaryota</taxon>
        <taxon>Metazoa</taxon>
        <taxon>Ecdysozoa</taxon>
        <taxon>Arthropoda</taxon>
        <taxon>Chelicerata</taxon>
        <taxon>Arachnida</taxon>
        <taxon>Araneae</taxon>
        <taxon>Araneomorphae</taxon>
        <taxon>Entelegynae</taxon>
        <taxon>Araneoidea</taxon>
        <taxon>Nephilidae</taxon>
        <taxon>Trichonephila</taxon>
    </lineage>
</organism>
<dbReference type="OrthoDB" id="10017160at2759"/>
<dbReference type="AlphaFoldDB" id="A0A8X6KGA9"/>
<evidence type="ECO:0000313" key="3">
    <source>
        <dbReference type="Proteomes" id="UP000887116"/>
    </source>
</evidence>
<dbReference type="EMBL" id="BMAO01031167">
    <property type="protein sequence ID" value="GFQ72906.1"/>
    <property type="molecule type" value="Genomic_DNA"/>
</dbReference>
<evidence type="ECO:0000313" key="2">
    <source>
        <dbReference type="EMBL" id="GFQ72906.1"/>
    </source>
</evidence>
<gene>
    <name evidence="2" type="ORF">TNCT_657391</name>
</gene>
<sequence length="75" mass="8755">MTEDHNFKKLCPQWVPRLLTAEFASSLRFLIRYEEEGDDLLSRIVTGDEKLGYPISHRNQSNNRWNGDTHPLPSI</sequence>
<reference evidence="2" key="1">
    <citation type="submission" date="2020-07" db="EMBL/GenBank/DDBJ databases">
        <title>Multicomponent nature underlies the extraordinary mechanical properties of spider dragline silk.</title>
        <authorList>
            <person name="Kono N."/>
            <person name="Nakamura H."/>
            <person name="Mori M."/>
            <person name="Yoshida Y."/>
            <person name="Ohtoshi R."/>
            <person name="Malay A.D."/>
            <person name="Moran D.A.P."/>
            <person name="Tomita M."/>
            <person name="Numata K."/>
            <person name="Arakawa K."/>
        </authorList>
    </citation>
    <scope>NUCLEOTIDE SEQUENCE</scope>
</reference>
<keyword evidence="3" id="KW-1185">Reference proteome</keyword>
<accession>A0A8X6KGA9</accession>
<comment type="caution">
    <text evidence="2">The sequence shown here is derived from an EMBL/GenBank/DDBJ whole genome shotgun (WGS) entry which is preliminary data.</text>
</comment>
<name>A0A8X6KGA9_TRICU</name>
<feature type="region of interest" description="Disordered" evidence="1">
    <location>
        <begin position="53"/>
        <end position="75"/>
    </location>
</feature>
<proteinExistence type="predicted"/>
<protein>
    <submittedName>
        <fullName evidence="2">Uncharacterized protein</fullName>
    </submittedName>
</protein>